<reference evidence="8 9" key="1">
    <citation type="submission" date="2016-03" db="EMBL/GenBank/DDBJ databases">
        <title>Pediococcus and Lactobacillus from brewery environment - whole genome sequencing and assembly.</title>
        <authorList>
            <person name="Behr J."/>
            <person name="Geissler A.J."/>
            <person name="Vogel R.F."/>
        </authorList>
    </citation>
    <scope>NUCLEOTIDE SEQUENCE [LARGE SCALE GENOMIC DNA]</scope>
    <source>
        <strain evidence="8 9">TMW 1.1989</strain>
    </source>
</reference>
<feature type="transmembrane region" description="Helical" evidence="6">
    <location>
        <begin position="80"/>
        <end position="99"/>
    </location>
</feature>
<proteinExistence type="predicted"/>
<gene>
    <name evidence="8" type="ORF">AYR53_05040</name>
</gene>
<dbReference type="EMBL" id="CP014873">
    <property type="protein sequence ID" value="ANK62192.1"/>
    <property type="molecule type" value="Genomic_DNA"/>
</dbReference>
<keyword evidence="2" id="KW-1003">Cell membrane</keyword>
<protein>
    <recommendedName>
        <fullName evidence="7">DUF2179 domain-containing protein</fullName>
    </recommendedName>
</protein>
<evidence type="ECO:0000313" key="8">
    <source>
        <dbReference type="EMBL" id="ANK62192.1"/>
    </source>
</evidence>
<dbReference type="InterPro" id="IPR015867">
    <property type="entry name" value="N-reg_PII/ATP_PRibTrfase_C"/>
</dbReference>
<dbReference type="Pfam" id="PF10035">
    <property type="entry name" value="DUF2179"/>
    <property type="match status" value="1"/>
</dbReference>
<dbReference type="PANTHER" id="PTHR33545:SF9">
    <property type="entry name" value="UPF0750 MEMBRANE PROTEIN YITE"/>
    <property type="match status" value="1"/>
</dbReference>
<keyword evidence="5 6" id="KW-0472">Membrane</keyword>
<feature type="transmembrane region" description="Helical" evidence="6">
    <location>
        <begin position="146"/>
        <end position="165"/>
    </location>
</feature>
<keyword evidence="4 6" id="KW-1133">Transmembrane helix</keyword>
<evidence type="ECO:0000256" key="5">
    <source>
        <dbReference type="ARBA" id="ARBA00023136"/>
    </source>
</evidence>
<feature type="transmembrane region" description="Helical" evidence="6">
    <location>
        <begin position="105"/>
        <end position="126"/>
    </location>
</feature>
<dbReference type="KEGG" id="lbt:AYR52_08960"/>
<organism evidence="8 9">
    <name type="scientific">Loigolactobacillus backii</name>
    <dbReference type="NCBI Taxonomy" id="375175"/>
    <lineage>
        <taxon>Bacteria</taxon>
        <taxon>Bacillati</taxon>
        <taxon>Bacillota</taxon>
        <taxon>Bacilli</taxon>
        <taxon>Lactobacillales</taxon>
        <taxon>Lactobacillaceae</taxon>
        <taxon>Loigolactobacillus</taxon>
    </lineage>
</organism>
<name>A0A192H1S7_9LACO</name>
<feature type="transmembrane region" description="Helical" evidence="6">
    <location>
        <begin position="171"/>
        <end position="189"/>
    </location>
</feature>
<evidence type="ECO:0000259" key="7">
    <source>
        <dbReference type="Pfam" id="PF10035"/>
    </source>
</evidence>
<evidence type="ECO:0000313" key="9">
    <source>
        <dbReference type="Proteomes" id="UP000078582"/>
    </source>
</evidence>
<comment type="subcellular location">
    <subcellularLocation>
        <location evidence="1">Cell membrane</location>
        <topology evidence="1">Multi-pass membrane protein</topology>
    </subcellularLocation>
</comment>
<dbReference type="CDD" id="cd16380">
    <property type="entry name" value="YitT_C"/>
    <property type="match status" value="1"/>
</dbReference>
<dbReference type="Pfam" id="PF02588">
    <property type="entry name" value="YitT_membrane"/>
    <property type="match status" value="1"/>
</dbReference>
<feature type="transmembrane region" description="Helical" evidence="6">
    <location>
        <begin position="51"/>
        <end position="73"/>
    </location>
</feature>
<keyword evidence="3 6" id="KW-0812">Transmembrane</keyword>
<dbReference type="Proteomes" id="UP000078582">
    <property type="component" value="Chromosome"/>
</dbReference>
<evidence type="ECO:0000256" key="6">
    <source>
        <dbReference type="SAM" id="Phobius"/>
    </source>
</evidence>
<evidence type="ECO:0000256" key="4">
    <source>
        <dbReference type="ARBA" id="ARBA00022989"/>
    </source>
</evidence>
<dbReference type="RefSeq" id="WP_068225691.1">
    <property type="nucleotide sequence ID" value="NZ_CP014623.1"/>
</dbReference>
<evidence type="ECO:0000256" key="3">
    <source>
        <dbReference type="ARBA" id="ARBA00022692"/>
    </source>
</evidence>
<sequence length="277" mass="30296">MKRITMKNIRQALLMLVALEIIAISINLFYAPHQVAAGGATGIAILLEAAFNWNVSLVVLVINLVMLVLSYLFLGKGTTLRIMAGSFLLPVFLALTPQVKVVNDRLLAVIVGGAIFAIGLSILYRIDASSGGTSVPPLIIKKYFQIKPSISLLVIDGIVCFFNIFVSGTEAFILALFSSVITSILMNYIETGLDRKRAVYIMSNEDLAEIKIRLLQRLEKGLTVFAVTGGYTGVEREMLMLVVENQDYQDVINQIHAVDSTAFIFTTPITEIHGGQI</sequence>
<dbReference type="PIRSF" id="PIRSF006483">
    <property type="entry name" value="Membrane_protein_YitT"/>
    <property type="match status" value="1"/>
</dbReference>
<dbReference type="GO" id="GO:0005886">
    <property type="term" value="C:plasma membrane"/>
    <property type="evidence" value="ECO:0007669"/>
    <property type="project" value="UniProtKB-SubCell"/>
</dbReference>
<feature type="transmembrane region" description="Helical" evidence="6">
    <location>
        <begin position="12"/>
        <end position="31"/>
    </location>
</feature>
<accession>A0A192H1S7</accession>
<dbReference type="InterPro" id="IPR003740">
    <property type="entry name" value="YitT"/>
</dbReference>
<dbReference type="GeneID" id="42981610"/>
<feature type="domain" description="DUF2179" evidence="7">
    <location>
        <begin position="221"/>
        <end position="274"/>
    </location>
</feature>
<dbReference type="InterPro" id="IPR051461">
    <property type="entry name" value="UPF0750_membrane"/>
</dbReference>
<evidence type="ECO:0000256" key="1">
    <source>
        <dbReference type="ARBA" id="ARBA00004651"/>
    </source>
</evidence>
<dbReference type="InterPro" id="IPR019264">
    <property type="entry name" value="DUF2179"/>
</dbReference>
<dbReference type="PANTHER" id="PTHR33545">
    <property type="entry name" value="UPF0750 MEMBRANE PROTEIN YITT-RELATED"/>
    <property type="match status" value="1"/>
</dbReference>
<dbReference type="AlphaFoldDB" id="A0A192H1S7"/>
<dbReference type="Gene3D" id="3.30.70.120">
    <property type="match status" value="1"/>
</dbReference>
<keyword evidence="9" id="KW-1185">Reference proteome</keyword>
<dbReference type="OrthoDB" id="1758221at2"/>
<evidence type="ECO:0000256" key="2">
    <source>
        <dbReference type="ARBA" id="ARBA00022475"/>
    </source>
</evidence>